<protein>
    <submittedName>
        <fullName evidence="1">Uncharacterized protein</fullName>
    </submittedName>
</protein>
<accession>A0A6H2A0F2</accession>
<dbReference type="EMBL" id="MT144396">
    <property type="protein sequence ID" value="QJA53131.1"/>
    <property type="molecule type" value="Genomic_DNA"/>
</dbReference>
<gene>
    <name evidence="1" type="ORF">TM448A03243_0005</name>
</gene>
<evidence type="ECO:0000313" key="1">
    <source>
        <dbReference type="EMBL" id="QJA53131.1"/>
    </source>
</evidence>
<sequence>METTKIDEYTLGVVKEEVVIKTTTYDVDFLLRQRTAIQQNLDDFTAARVAELAEVDELLSRCENLGITPRPEPPAEGGGI</sequence>
<name>A0A6H2A0F2_9ZZZZ</name>
<dbReference type="AlphaFoldDB" id="A0A6H2A0F2"/>
<organism evidence="1">
    <name type="scientific">viral metagenome</name>
    <dbReference type="NCBI Taxonomy" id="1070528"/>
    <lineage>
        <taxon>unclassified sequences</taxon>
        <taxon>metagenomes</taxon>
        <taxon>organismal metagenomes</taxon>
    </lineage>
</organism>
<proteinExistence type="predicted"/>
<reference evidence="1" key="1">
    <citation type="submission" date="2020-03" db="EMBL/GenBank/DDBJ databases">
        <title>The deep terrestrial virosphere.</title>
        <authorList>
            <person name="Holmfeldt K."/>
            <person name="Nilsson E."/>
            <person name="Simone D."/>
            <person name="Lopez-Fernandez M."/>
            <person name="Wu X."/>
            <person name="de Brujin I."/>
            <person name="Lundin D."/>
            <person name="Andersson A."/>
            <person name="Bertilsson S."/>
            <person name="Dopson M."/>
        </authorList>
    </citation>
    <scope>NUCLEOTIDE SEQUENCE</scope>
    <source>
        <strain evidence="1">TM448A03243</strain>
    </source>
</reference>